<keyword evidence="2" id="KW-1185">Reference proteome</keyword>
<gene>
    <name evidence="1" type="ORF">KPL71_025784</name>
</gene>
<organism evidence="1 2">
    <name type="scientific">Citrus sinensis</name>
    <name type="common">Sweet orange</name>
    <name type="synonym">Citrus aurantium var. sinensis</name>
    <dbReference type="NCBI Taxonomy" id="2711"/>
    <lineage>
        <taxon>Eukaryota</taxon>
        <taxon>Viridiplantae</taxon>
        <taxon>Streptophyta</taxon>
        <taxon>Embryophyta</taxon>
        <taxon>Tracheophyta</taxon>
        <taxon>Spermatophyta</taxon>
        <taxon>Magnoliopsida</taxon>
        <taxon>eudicotyledons</taxon>
        <taxon>Gunneridae</taxon>
        <taxon>Pentapetalae</taxon>
        <taxon>rosids</taxon>
        <taxon>malvids</taxon>
        <taxon>Sapindales</taxon>
        <taxon>Rutaceae</taxon>
        <taxon>Aurantioideae</taxon>
        <taxon>Citrus</taxon>
    </lineage>
</organism>
<reference evidence="2" key="1">
    <citation type="journal article" date="2023" name="Hortic. Res.">
        <title>A chromosome-level phased genome enabling allele-level studies in sweet orange: a case study on citrus Huanglongbing tolerance.</title>
        <authorList>
            <person name="Wu B."/>
            <person name="Yu Q."/>
            <person name="Deng Z."/>
            <person name="Duan Y."/>
            <person name="Luo F."/>
            <person name="Gmitter F. Jr."/>
        </authorList>
    </citation>
    <scope>NUCLEOTIDE SEQUENCE [LARGE SCALE GENOMIC DNA]</scope>
    <source>
        <strain evidence="2">cv. Valencia</strain>
    </source>
</reference>
<accession>A0ACB8HUZ4</accession>
<dbReference type="EMBL" id="CM039178">
    <property type="protein sequence ID" value="KAH9678597.1"/>
    <property type="molecule type" value="Genomic_DNA"/>
</dbReference>
<sequence length="924" mass="100373">MTRRVQQKVSHSMDQSKAVIGNNSELDGGCLNLPAISEVDWTRLPADTAIQIFSYLSCRDRASLSSTCRAYRLLGSSPCLWSSLDLRPYKFDTSAAESLSSRCTNLQALWFRGALSADAMIILQARRLREINVEFCGELTDAIFSAIVARHEMLEILHFGLDVCDRISSDAIKTVAYCCPKLRRLWLAGVREVNGDAINALAKHCRQLVEVGFIDSGCVDEAALENLSSVRYLSIAGARNLNWSSAAIAWSKLTSLVGLDTSRTNINLSSVMRLLSSSRNLKVLIALNCPVFEAEADTSMMYDQKGKVVLSLISEIVKGVASLFSDTTEINNGAFQNWRKLKVRDRISDEIVSWIEWVLSHSLMRISKKNPKECDDFWLRQGATLLLSLMESSQQEVQERAAYAVATFVVIDDQNAMVDCQRAEAILRHGGVQLLLDLARSCPEGLQSSVAKAIANLSVDSKVAKAVAENSLPTWQGQRTDWPQKRLREDYGIFLWEKIISLSSYALYQERAAGALANLAADDKCSLEVARAGGVHALVMLARSFMFEGVQEQAARALANLAAHGDSNSNNADVGLETGALEALVQLTFSKHEGVRQEAAGALWNLSFDDRNREAIAAADGVEALVALVRSCSSSSQGLQERAAGALWGLSLSEANSIAIGREGGVAPLITLAQSAVVDVHETAAGALWNLAFNPGNALCIVEDGGVQALIHLCSSSLSKMARFMAALALAYIVDGRMEDIASIGSSLEGTSESENLDVIRRMALKHIEDFVLGTSESENLDVLRRMALKHIEDFVRSFSDPQTFATALVSAVPTSLAQITEGARIPEAAHLRCSGAEIGRFVSMLRNPSSILKACAAFALLQFTMPGGRHSMHHTNLLQNVGAPRVLQSTSAAAIAPVEAKIFAKIVLRNLEHHQNQHVEASI</sequence>
<name>A0ACB8HUZ4_CITSI</name>
<protein>
    <submittedName>
        <fullName evidence="1">Protein ARABIDILLO 1</fullName>
    </submittedName>
</protein>
<dbReference type="Proteomes" id="UP000829398">
    <property type="component" value="Chromosome 9"/>
</dbReference>
<evidence type="ECO:0000313" key="1">
    <source>
        <dbReference type="EMBL" id="KAH9678597.1"/>
    </source>
</evidence>
<evidence type="ECO:0000313" key="2">
    <source>
        <dbReference type="Proteomes" id="UP000829398"/>
    </source>
</evidence>
<comment type="caution">
    <text evidence="1">The sequence shown here is derived from an EMBL/GenBank/DDBJ whole genome shotgun (WGS) entry which is preliminary data.</text>
</comment>
<proteinExistence type="predicted"/>